<dbReference type="OrthoDB" id="5812619at2759"/>
<dbReference type="SUPFAM" id="SSF46689">
    <property type="entry name" value="Homeodomain-like"/>
    <property type="match status" value="1"/>
</dbReference>
<gene>
    <name evidence="4" type="ORF">SBAD_LOCUS9374</name>
</gene>
<dbReference type="PROSITE" id="PS50090">
    <property type="entry name" value="MYB_LIKE"/>
    <property type="match status" value="1"/>
</dbReference>
<dbReference type="InterPro" id="IPR009057">
    <property type="entry name" value="Homeodomain-like_sf"/>
</dbReference>
<dbReference type="SMART" id="SM00717">
    <property type="entry name" value="SANT"/>
    <property type="match status" value="1"/>
</dbReference>
<dbReference type="InterPro" id="IPR001005">
    <property type="entry name" value="SANT/Myb"/>
</dbReference>
<evidence type="ECO:0000256" key="1">
    <source>
        <dbReference type="ARBA" id="ARBA00004123"/>
    </source>
</evidence>
<proteinExistence type="predicted"/>
<name>A0A183J0H6_9BILA</name>
<protein>
    <submittedName>
        <fullName evidence="6">HTH myb-type domain-containing protein</fullName>
    </submittedName>
</protein>
<dbReference type="PROSITE" id="PS51294">
    <property type="entry name" value="HTH_MYB"/>
    <property type="match status" value="1"/>
</dbReference>
<keyword evidence="5" id="KW-1185">Reference proteome</keyword>
<reference evidence="6" key="1">
    <citation type="submission" date="2016-06" db="UniProtKB">
        <authorList>
            <consortium name="WormBaseParasite"/>
        </authorList>
    </citation>
    <scope>IDENTIFICATION</scope>
</reference>
<dbReference type="EMBL" id="UZAM01012640">
    <property type="protein sequence ID" value="VDP22802.1"/>
    <property type="molecule type" value="Genomic_DNA"/>
</dbReference>
<dbReference type="WBParaSite" id="SBAD_0000971201-mRNA-1">
    <property type="protein sequence ID" value="SBAD_0000971201-mRNA-1"/>
    <property type="gene ID" value="SBAD_0000971201"/>
</dbReference>
<comment type="subcellular location">
    <subcellularLocation>
        <location evidence="1">Nucleus</location>
    </subcellularLocation>
</comment>
<reference evidence="4 5" key="2">
    <citation type="submission" date="2018-11" db="EMBL/GenBank/DDBJ databases">
        <authorList>
            <consortium name="Pathogen Informatics"/>
        </authorList>
    </citation>
    <scope>NUCLEOTIDE SEQUENCE [LARGE SCALE GENOMIC DNA]</scope>
</reference>
<evidence type="ECO:0000259" key="3">
    <source>
        <dbReference type="PROSITE" id="PS51294"/>
    </source>
</evidence>
<dbReference type="Gene3D" id="1.10.10.60">
    <property type="entry name" value="Homeodomain-like"/>
    <property type="match status" value="1"/>
</dbReference>
<evidence type="ECO:0000313" key="5">
    <source>
        <dbReference type="Proteomes" id="UP000270296"/>
    </source>
</evidence>
<dbReference type="PANTHER" id="PTHR46760:SF1">
    <property type="entry name" value="TRANSCRIPTION TERMINATION FACTOR 1"/>
    <property type="match status" value="1"/>
</dbReference>
<dbReference type="GO" id="GO:0005634">
    <property type="term" value="C:nucleus"/>
    <property type="evidence" value="ECO:0007669"/>
    <property type="project" value="UniProtKB-SubCell"/>
</dbReference>
<dbReference type="PANTHER" id="PTHR46760">
    <property type="entry name" value="TRANSCRIPTION TERMINATION FACTOR 1"/>
    <property type="match status" value="1"/>
</dbReference>
<organism evidence="6">
    <name type="scientific">Soboliphyme baturini</name>
    <dbReference type="NCBI Taxonomy" id="241478"/>
    <lineage>
        <taxon>Eukaryota</taxon>
        <taxon>Metazoa</taxon>
        <taxon>Ecdysozoa</taxon>
        <taxon>Nematoda</taxon>
        <taxon>Enoplea</taxon>
        <taxon>Dorylaimia</taxon>
        <taxon>Dioctophymatida</taxon>
        <taxon>Dioctophymatoidea</taxon>
        <taxon>Soboliphymatidae</taxon>
        <taxon>Soboliphyme</taxon>
    </lineage>
</organism>
<accession>A0A183J0H6</accession>
<dbReference type="Pfam" id="PF00249">
    <property type="entry name" value="Myb_DNA-binding"/>
    <property type="match status" value="1"/>
</dbReference>
<sequence length="197" mass="22421">MEAKLEDEFSGSKKFVPLCPDEIPPTHRSICPFSTSVFQEIEEMGIKLKSGKFSAEEQAIIANNWQNICTYYNVNYDFIFGNQERAIRKDFIRCTHFYAELGRGLPCRSAYSIFYHAKEALSPSINRGPFTREEVAKLHQLAEEHPHQWSFIAAVLGRSRHSVFCKFKSSTPNVLTGKFSGLEKEKLLGMLSNDSGE</sequence>
<feature type="domain" description="HTH myb-type" evidence="3">
    <location>
        <begin position="122"/>
        <end position="163"/>
    </location>
</feature>
<dbReference type="AlphaFoldDB" id="A0A183J0H6"/>
<feature type="domain" description="Myb-like" evidence="2">
    <location>
        <begin position="122"/>
        <end position="168"/>
    </location>
</feature>
<evidence type="ECO:0000313" key="4">
    <source>
        <dbReference type="EMBL" id="VDP22802.1"/>
    </source>
</evidence>
<dbReference type="InterPro" id="IPR017930">
    <property type="entry name" value="Myb_dom"/>
</dbReference>
<evidence type="ECO:0000259" key="2">
    <source>
        <dbReference type="PROSITE" id="PS50090"/>
    </source>
</evidence>
<evidence type="ECO:0000313" key="6">
    <source>
        <dbReference type="WBParaSite" id="SBAD_0000971201-mRNA-1"/>
    </source>
</evidence>
<dbReference type="InterPro" id="IPR053078">
    <property type="entry name" value="TTF1-like"/>
</dbReference>
<dbReference type="Proteomes" id="UP000270296">
    <property type="component" value="Unassembled WGS sequence"/>
</dbReference>